<evidence type="ECO:0000313" key="1">
    <source>
        <dbReference type="EMBL" id="ABO51622.1"/>
    </source>
</evidence>
<gene>
    <name evidence="1" type="ordered locus">Dred_3120</name>
</gene>
<dbReference type="KEGG" id="drm:Dred_3120"/>
<dbReference type="Proteomes" id="UP000001556">
    <property type="component" value="Chromosome"/>
</dbReference>
<evidence type="ECO:0000313" key="2">
    <source>
        <dbReference type="Proteomes" id="UP000001556"/>
    </source>
</evidence>
<dbReference type="HOGENOM" id="CLU_1977954_0_0_9"/>
<dbReference type="AlphaFoldDB" id="A4J969"/>
<organism evidence="1 2">
    <name type="scientific">Desulforamulus reducens (strain ATCC BAA-1160 / DSM 100696 / MI-1)</name>
    <name type="common">Desulfotomaculum reducens</name>
    <dbReference type="NCBI Taxonomy" id="349161"/>
    <lineage>
        <taxon>Bacteria</taxon>
        <taxon>Bacillati</taxon>
        <taxon>Bacillota</taxon>
        <taxon>Clostridia</taxon>
        <taxon>Eubacteriales</taxon>
        <taxon>Peptococcaceae</taxon>
        <taxon>Desulforamulus</taxon>
    </lineage>
</organism>
<dbReference type="EMBL" id="CP000612">
    <property type="protein sequence ID" value="ABO51622.1"/>
    <property type="molecule type" value="Genomic_DNA"/>
</dbReference>
<dbReference type="eggNOG" id="COG4584">
    <property type="taxonomic scope" value="Bacteria"/>
</dbReference>
<protein>
    <submittedName>
        <fullName evidence="1">Integrase, catalytic region</fullName>
    </submittedName>
</protein>
<dbReference type="RefSeq" id="WP_011879411.1">
    <property type="nucleotide sequence ID" value="NC_009253.1"/>
</dbReference>
<name>A4J969_DESRM</name>
<proteinExistence type="predicted"/>
<sequence length="126" mass="14336">MKLEHYLPVIATKPRAVKNALVVRKLPELYQKLRVMLCQKEPEGYREYAKILLLNLEFNFEDVLLAIEESFKSGYIGLEYIRQILISKGLKSNTQNQGSTPTTLPKLDIPVDNPSKFNYLIGGVPA</sequence>
<dbReference type="STRING" id="349161.Dred_3120"/>
<accession>A4J969</accession>
<keyword evidence="2" id="KW-1185">Reference proteome</keyword>
<reference evidence="1 2" key="1">
    <citation type="submission" date="2007-03" db="EMBL/GenBank/DDBJ databases">
        <title>Complete sequence of Desulfotomaculum reducens MI-1.</title>
        <authorList>
            <consortium name="US DOE Joint Genome Institute"/>
            <person name="Copeland A."/>
            <person name="Lucas S."/>
            <person name="Lapidus A."/>
            <person name="Barry K."/>
            <person name="Detter J.C."/>
            <person name="Glavina del Rio T."/>
            <person name="Hammon N."/>
            <person name="Israni S."/>
            <person name="Dalin E."/>
            <person name="Tice H."/>
            <person name="Pitluck S."/>
            <person name="Sims D."/>
            <person name="Brettin T."/>
            <person name="Bruce D."/>
            <person name="Han C."/>
            <person name="Tapia R."/>
            <person name="Schmutz J."/>
            <person name="Larimer F."/>
            <person name="Land M."/>
            <person name="Hauser L."/>
            <person name="Kyrpides N."/>
            <person name="Kim E."/>
            <person name="Tebo B.M."/>
            <person name="Richardson P."/>
        </authorList>
    </citation>
    <scope>NUCLEOTIDE SEQUENCE [LARGE SCALE GENOMIC DNA]</scope>
    <source>
        <strain evidence="1 2">MI-1</strain>
    </source>
</reference>